<dbReference type="CDD" id="cd12915">
    <property type="entry name" value="PDC2_DGC_like"/>
    <property type="match status" value="1"/>
</dbReference>
<dbReference type="SMART" id="SM00267">
    <property type="entry name" value="GGDEF"/>
    <property type="match status" value="1"/>
</dbReference>
<protein>
    <recommendedName>
        <fullName evidence="1">diguanylate cyclase</fullName>
        <ecNumber evidence="1">2.7.7.65</ecNumber>
    </recommendedName>
</protein>
<feature type="domain" description="GGDEF" evidence="6">
    <location>
        <begin position="616"/>
        <end position="747"/>
    </location>
</feature>
<dbReference type="EC" id="2.7.7.65" evidence="1"/>
<comment type="catalytic activity">
    <reaction evidence="2">
        <text>2 GTP = 3',3'-c-di-GMP + 2 diphosphate</text>
        <dbReference type="Rhea" id="RHEA:24898"/>
        <dbReference type="ChEBI" id="CHEBI:33019"/>
        <dbReference type="ChEBI" id="CHEBI:37565"/>
        <dbReference type="ChEBI" id="CHEBI:58805"/>
        <dbReference type="EC" id="2.7.7.65"/>
    </reaction>
</comment>
<dbReference type="Gene3D" id="3.30.450.20">
    <property type="entry name" value="PAS domain"/>
    <property type="match status" value="4"/>
</dbReference>
<feature type="transmembrane region" description="Helical" evidence="3">
    <location>
        <begin position="291"/>
        <end position="313"/>
    </location>
</feature>
<dbReference type="NCBIfam" id="TIGR00254">
    <property type="entry name" value="GGDEF"/>
    <property type="match status" value="1"/>
</dbReference>
<dbReference type="InterPro" id="IPR043128">
    <property type="entry name" value="Rev_trsase/Diguanyl_cyclase"/>
</dbReference>
<dbReference type="EMBL" id="JACDXW010000001">
    <property type="protein sequence ID" value="MCB5362363.1"/>
    <property type="molecule type" value="Genomic_DNA"/>
</dbReference>
<evidence type="ECO:0000259" key="4">
    <source>
        <dbReference type="PROSITE" id="PS50112"/>
    </source>
</evidence>
<dbReference type="NCBIfam" id="TIGR00229">
    <property type="entry name" value="sensory_box"/>
    <property type="match status" value="1"/>
</dbReference>
<comment type="caution">
    <text evidence="7">The sequence shown here is derived from an EMBL/GenBank/DDBJ whole genome shotgun (WGS) entry which is preliminary data.</text>
</comment>
<dbReference type="CDD" id="cd12914">
    <property type="entry name" value="PDC1_DGC_like"/>
    <property type="match status" value="1"/>
</dbReference>
<dbReference type="PROSITE" id="PS51257">
    <property type="entry name" value="PROKAR_LIPOPROTEIN"/>
    <property type="match status" value="1"/>
</dbReference>
<dbReference type="Pfam" id="PF00990">
    <property type="entry name" value="GGDEF"/>
    <property type="match status" value="1"/>
</dbReference>
<evidence type="ECO:0000313" key="8">
    <source>
        <dbReference type="Proteomes" id="UP000776983"/>
    </source>
</evidence>
<evidence type="ECO:0000259" key="5">
    <source>
        <dbReference type="PROSITE" id="PS50113"/>
    </source>
</evidence>
<evidence type="ECO:0000256" key="3">
    <source>
        <dbReference type="SAM" id="Phobius"/>
    </source>
</evidence>
<dbReference type="CDD" id="cd01949">
    <property type="entry name" value="GGDEF"/>
    <property type="match status" value="1"/>
</dbReference>
<gene>
    <name evidence="7" type="ORF">H0484_01130</name>
</gene>
<evidence type="ECO:0000259" key="6">
    <source>
        <dbReference type="PROSITE" id="PS50887"/>
    </source>
</evidence>
<dbReference type="InterPro" id="IPR000160">
    <property type="entry name" value="GGDEF_dom"/>
</dbReference>
<accession>A0ABS8C8K3</accession>
<dbReference type="PROSITE" id="PS50887">
    <property type="entry name" value="GGDEF"/>
    <property type="match status" value="1"/>
</dbReference>
<proteinExistence type="predicted"/>
<dbReference type="Pfam" id="PF13188">
    <property type="entry name" value="PAS_8"/>
    <property type="match status" value="1"/>
</dbReference>
<evidence type="ECO:0000256" key="2">
    <source>
        <dbReference type="ARBA" id="ARBA00034247"/>
    </source>
</evidence>
<dbReference type="InterPro" id="IPR050469">
    <property type="entry name" value="Diguanylate_Cyclase"/>
</dbReference>
<keyword evidence="3" id="KW-1133">Transmembrane helix</keyword>
<dbReference type="Pfam" id="PF08448">
    <property type="entry name" value="PAS_4"/>
    <property type="match status" value="1"/>
</dbReference>
<dbReference type="SUPFAM" id="SSF55785">
    <property type="entry name" value="PYP-like sensor domain (PAS domain)"/>
    <property type="match status" value="2"/>
</dbReference>
<dbReference type="PROSITE" id="PS50112">
    <property type="entry name" value="PAS"/>
    <property type="match status" value="1"/>
</dbReference>
<keyword evidence="3" id="KW-0812">Transmembrane</keyword>
<evidence type="ECO:0000313" key="7">
    <source>
        <dbReference type="EMBL" id="MCB5362363.1"/>
    </source>
</evidence>
<organism evidence="7 8">
    <name type="scientific">Mesopusillimonas faecipullorum</name>
    <dbReference type="NCBI Taxonomy" id="2755040"/>
    <lineage>
        <taxon>Bacteria</taxon>
        <taxon>Pseudomonadati</taxon>
        <taxon>Pseudomonadota</taxon>
        <taxon>Betaproteobacteria</taxon>
        <taxon>Burkholderiales</taxon>
        <taxon>Alcaligenaceae</taxon>
        <taxon>Mesopusillimonas</taxon>
    </lineage>
</organism>
<dbReference type="InterPro" id="IPR000700">
    <property type="entry name" value="PAS-assoc_C"/>
</dbReference>
<keyword evidence="3" id="KW-0472">Membrane</keyword>
<keyword evidence="8" id="KW-1185">Reference proteome</keyword>
<sequence length="752" mass="83944">MKQFFWRIVLGLALALAACALYWGQLLSSQRSQLQYAEEQISYRATRLAETLALQVDTLLSGLEYLANSLAVAYVTEGGLYFPIMLQTAMRTFPEESLVQVSVVDASGDLVYSSLRGIDSVPNGGEKLGTIADREHFTVHLNNPSERVYVSRPVFGRLSQRWTIQISHAIRRDGQFLGVVVLSVAPSYISGYFREVFTSPGDTAALLYQDGTYMARSSREAFVMDMKVPEDNPILQQPNAVSGEFRMTPAFDPVDRLYAWHRVADYPLVVGIGLDRDAGLSTLKHLQRTSLMHSLLGSLVFLVFAGWVAWLIARLKYDHLRLEASERQLKEDAKLREALFDNSAADILLIHPGTRKILSSNRRANQTFSRDGQPLVDQSEASLHTAEEHARRFQSIYAELKLRGAVQVEAPLRNAEGQERWFSINGTLLDRDNPDGDVIWTMLDITQRRQMEQSLADAWVRLTQVIEHFPGGVLVEDEAGKVLVINQMFCDLFSLGKEAATVMGQHTVLLADSLGPEDAALLRSILPIGIDETEPEHFTTELLYRDRVLHINVIRVRRKEINRGRLWMVEDVTARVKHESDLNRMATTDALTGLPNRAAFLSRLELELRAAPLGERRGVLMMADLDRFKLVNDTYGHAAGDDVLCFLSDVFQRALRKTDMAGRLGGEEFSILMPDADEKAAWQVAERIRTMLENSEIPTSAGIVRITVSIGMADLNAGDAAAILAAADAALYKAKRSGRNRVEAAWENSLIS</sequence>
<reference evidence="7 8" key="1">
    <citation type="submission" date="2020-07" db="EMBL/GenBank/DDBJ databases">
        <title>Pusillimonas sp. nov., isolated from poultry manure in Taiwan.</title>
        <authorList>
            <person name="Lin S.-Y."/>
            <person name="Tang Y.-S."/>
            <person name="Young C.-C."/>
        </authorList>
    </citation>
    <scope>NUCLEOTIDE SEQUENCE [LARGE SCALE GENOMIC DNA]</scope>
    <source>
        <strain evidence="7 8">CC-YST705</strain>
    </source>
</reference>
<feature type="domain" description="PAC" evidence="5">
    <location>
        <begin position="406"/>
        <end position="457"/>
    </location>
</feature>
<dbReference type="PROSITE" id="PS50113">
    <property type="entry name" value="PAC"/>
    <property type="match status" value="1"/>
</dbReference>
<dbReference type="PANTHER" id="PTHR45138">
    <property type="entry name" value="REGULATORY COMPONENTS OF SENSORY TRANSDUCTION SYSTEM"/>
    <property type="match status" value="1"/>
</dbReference>
<evidence type="ECO:0000256" key="1">
    <source>
        <dbReference type="ARBA" id="ARBA00012528"/>
    </source>
</evidence>
<dbReference type="InterPro" id="IPR029787">
    <property type="entry name" value="Nucleotide_cyclase"/>
</dbReference>
<dbReference type="InterPro" id="IPR000014">
    <property type="entry name" value="PAS"/>
</dbReference>
<dbReference type="InterPro" id="IPR035965">
    <property type="entry name" value="PAS-like_dom_sf"/>
</dbReference>
<name>A0ABS8C8K3_9BURK</name>
<dbReference type="Gene3D" id="3.30.70.270">
    <property type="match status" value="1"/>
</dbReference>
<dbReference type="PANTHER" id="PTHR45138:SF9">
    <property type="entry name" value="DIGUANYLATE CYCLASE DGCM-RELATED"/>
    <property type="match status" value="1"/>
</dbReference>
<dbReference type="RefSeq" id="WP_226952602.1">
    <property type="nucleotide sequence ID" value="NZ_JACDXW010000001.1"/>
</dbReference>
<dbReference type="InterPro" id="IPR013656">
    <property type="entry name" value="PAS_4"/>
</dbReference>
<dbReference type="SMART" id="SM00091">
    <property type="entry name" value="PAS"/>
    <property type="match status" value="2"/>
</dbReference>
<dbReference type="CDD" id="cd00130">
    <property type="entry name" value="PAS"/>
    <property type="match status" value="2"/>
</dbReference>
<feature type="domain" description="PAS" evidence="4">
    <location>
        <begin position="458"/>
        <end position="533"/>
    </location>
</feature>
<dbReference type="Proteomes" id="UP000776983">
    <property type="component" value="Unassembled WGS sequence"/>
</dbReference>
<dbReference type="SUPFAM" id="SSF55073">
    <property type="entry name" value="Nucleotide cyclase"/>
    <property type="match status" value="1"/>
</dbReference>